<evidence type="ECO:0000256" key="2">
    <source>
        <dbReference type="SAM" id="MobiDB-lite"/>
    </source>
</evidence>
<proteinExistence type="predicted"/>
<accession>A0A2W1LAQ8</accession>
<feature type="region of interest" description="Disordered" evidence="2">
    <location>
        <begin position="293"/>
        <end position="329"/>
    </location>
</feature>
<name>A0A2W1LAQ8_9BACL</name>
<keyword evidence="4" id="KW-1185">Reference proteome</keyword>
<evidence type="ECO:0000313" key="4">
    <source>
        <dbReference type="Proteomes" id="UP000249522"/>
    </source>
</evidence>
<protein>
    <submittedName>
        <fullName evidence="3">Uncharacterized protein</fullName>
    </submittedName>
</protein>
<evidence type="ECO:0000256" key="1">
    <source>
        <dbReference type="SAM" id="Coils"/>
    </source>
</evidence>
<sequence length="360" mass="40687">MSNVSELQAQLNELEQKKAQLFEQPSVDQVEVRRINEQIKEIEKQLAEKFSLEQHEERMEQAAVQITHTIESIDIGEGERLPLRDLVTSEQAYQLLLVHFNTAFVGQAEQFSKQILTTEESYQGQLQANTEAQNQLQYQIAQLQQRNADLTTQLNQVEAERDNAKADLEDARTKLANAAAEIERLNSQVDDLRKEIAVGAREAVKVVDTNLTANYAKAVQEFKNSRPAIYNMHPLDNLGKRFGGYLLETDEFIKFGFLEKGKYREVSAEEAARFREERAARGEEVKTEPAAEVIPNPPLDVTPPALDSSFRPEETDIPGIADESADGSLVPQTLEQLSEEIIELKRRVDRLEGSRIVEVA</sequence>
<dbReference type="RefSeq" id="WP_111146849.1">
    <property type="nucleotide sequence ID" value="NZ_QKRB01000044.1"/>
</dbReference>
<dbReference type="AlphaFoldDB" id="A0A2W1LAQ8"/>
<evidence type="ECO:0000313" key="3">
    <source>
        <dbReference type="EMBL" id="PZD95220.1"/>
    </source>
</evidence>
<dbReference type="EMBL" id="QKRB01000044">
    <property type="protein sequence ID" value="PZD95220.1"/>
    <property type="molecule type" value="Genomic_DNA"/>
</dbReference>
<gene>
    <name evidence="3" type="ORF">DNH61_11715</name>
</gene>
<feature type="coiled-coil region" evidence="1">
    <location>
        <begin position="126"/>
        <end position="202"/>
    </location>
</feature>
<dbReference type="OrthoDB" id="2586440at2"/>
<feature type="coiled-coil region" evidence="1">
    <location>
        <begin position="4"/>
        <end position="52"/>
    </location>
</feature>
<dbReference type="Gene3D" id="1.20.5.1160">
    <property type="entry name" value="Vasodilator-stimulated phosphoprotein"/>
    <property type="match status" value="1"/>
</dbReference>
<keyword evidence="1" id="KW-0175">Coiled coil</keyword>
<reference evidence="3 4" key="1">
    <citation type="submission" date="2018-06" db="EMBL/GenBank/DDBJ databases">
        <title>Paenibacillus imtechensis sp. nov.</title>
        <authorList>
            <person name="Pinnaka A.K."/>
            <person name="Singh H."/>
            <person name="Kaur M."/>
        </authorList>
    </citation>
    <scope>NUCLEOTIDE SEQUENCE [LARGE SCALE GENOMIC DNA]</scope>
    <source>
        <strain evidence="3 4">SMB1</strain>
    </source>
</reference>
<comment type="caution">
    <text evidence="3">The sequence shown here is derived from an EMBL/GenBank/DDBJ whole genome shotgun (WGS) entry which is preliminary data.</text>
</comment>
<dbReference type="Proteomes" id="UP000249522">
    <property type="component" value="Unassembled WGS sequence"/>
</dbReference>
<organism evidence="3 4">
    <name type="scientific">Paenibacillus sambharensis</name>
    <dbReference type="NCBI Taxonomy" id="1803190"/>
    <lineage>
        <taxon>Bacteria</taxon>
        <taxon>Bacillati</taxon>
        <taxon>Bacillota</taxon>
        <taxon>Bacilli</taxon>
        <taxon>Bacillales</taxon>
        <taxon>Paenibacillaceae</taxon>
        <taxon>Paenibacillus</taxon>
    </lineage>
</organism>